<dbReference type="Pfam" id="PF02602">
    <property type="entry name" value="HEM4"/>
    <property type="match status" value="1"/>
</dbReference>
<dbReference type="PANTHER" id="PTHR40082">
    <property type="entry name" value="BLR5956 PROTEIN"/>
    <property type="match status" value="1"/>
</dbReference>
<feature type="domain" description="Tetrapyrrole biosynthesis uroporphyrinogen III synthase" evidence="1">
    <location>
        <begin position="16"/>
        <end position="207"/>
    </location>
</feature>
<dbReference type="InterPro" id="IPR003754">
    <property type="entry name" value="4pyrrol_synth_uPrphyn_synth"/>
</dbReference>
<dbReference type="SUPFAM" id="SSF69618">
    <property type="entry name" value="HemD-like"/>
    <property type="match status" value="1"/>
</dbReference>
<organism evidence="2 3">
    <name type="scientific">Methanochimaera problematica</name>
    <dbReference type="NCBI Taxonomy" id="2609417"/>
    <lineage>
        <taxon>Archaea</taxon>
        <taxon>Methanobacteriati</taxon>
        <taxon>Methanobacteriota</taxon>
        <taxon>Stenosarchaea group</taxon>
        <taxon>Methanomicrobia</taxon>
        <taxon>Methanomicrobiales</taxon>
        <taxon>Methanomicrobiaceae</taxon>
        <taxon>Methanochimaera</taxon>
    </lineage>
</organism>
<accession>A0AA97FD41</accession>
<dbReference type="GeneID" id="85230341"/>
<dbReference type="CDD" id="cd06578">
    <property type="entry name" value="HemD"/>
    <property type="match status" value="1"/>
</dbReference>
<dbReference type="InterPro" id="IPR036108">
    <property type="entry name" value="4pyrrol_syn_uPrphyn_synt_sf"/>
</dbReference>
<evidence type="ECO:0000313" key="3">
    <source>
        <dbReference type="Proteomes" id="UP001301797"/>
    </source>
</evidence>
<dbReference type="GO" id="GO:0006780">
    <property type="term" value="P:uroporphyrinogen III biosynthetic process"/>
    <property type="evidence" value="ECO:0007669"/>
    <property type="project" value="InterPro"/>
</dbReference>
<dbReference type="GO" id="GO:0004852">
    <property type="term" value="F:uroporphyrinogen-III synthase activity"/>
    <property type="evidence" value="ECO:0007669"/>
    <property type="project" value="InterPro"/>
</dbReference>
<dbReference type="KEGG" id="mefw:F1737_09205"/>
<keyword evidence="3" id="KW-1185">Reference proteome</keyword>
<dbReference type="PANTHER" id="PTHR40082:SF1">
    <property type="entry name" value="BLR5956 PROTEIN"/>
    <property type="match status" value="1"/>
</dbReference>
<protein>
    <submittedName>
        <fullName evidence="2">Uroporphyrinogen-III synthase</fullName>
    </submittedName>
</protein>
<dbReference type="Gene3D" id="3.40.50.10090">
    <property type="match status" value="2"/>
</dbReference>
<evidence type="ECO:0000313" key="2">
    <source>
        <dbReference type="EMBL" id="WOF16852.1"/>
    </source>
</evidence>
<dbReference type="EMBL" id="CP043875">
    <property type="protein sequence ID" value="WOF16852.1"/>
    <property type="molecule type" value="Genomic_DNA"/>
</dbReference>
<proteinExistence type="predicted"/>
<dbReference type="Proteomes" id="UP001301797">
    <property type="component" value="Chromosome"/>
</dbReference>
<dbReference type="AlphaFoldDB" id="A0AA97FD41"/>
<dbReference type="RefSeq" id="WP_317136289.1">
    <property type="nucleotide sequence ID" value="NZ_CP043875.1"/>
</dbReference>
<name>A0AA97FD41_9EURY</name>
<dbReference type="InterPro" id="IPR039793">
    <property type="entry name" value="UROS/Hem4"/>
</dbReference>
<sequence length="231" mass="25001">MKIAITRLKEKAKKDAELCKKYGHACYAVSPMEASVYEDAVTSFAARTNEGEFDCIFFTSALPAVQVAPLLKKWPRVIAIGPQTAKTLESFEILCETLPAFYSRDFVPYLGDWIAGKKIGIPRADVPNPALISAIEEKGGIVCEVPIYSLVPTKEELLLDDADAIIFTSANSFSYAVWDKKTDIIPVAIGDITGERMREGGVSPAVTGDGSLEGTLIALNDYIGKISGETD</sequence>
<gene>
    <name evidence="2" type="ORF">F1737_09205</name>
</gene>
<evidence type="ECO:0000259" key="1">
    <source>
        <dbReference type="Pfam" id="PF02602"/>
    </source>
</evidence>
<reference evidence="2 3" key="1">
    <citation type="submission" date="2019-09" db="EMBL/GenBank/DDBJ databases">
        <title>The complete genome of Methanoplanus sp. FWC-SCC4.</title>
        <authorList>
            <person name="Chen S.-C."/>
            <person name="Zhou Y.-Z."/>
            <person name="Lai M.-C."/>
        </authorList>
    </citation>
    <scope>NUCLEOTIDE SEQUENCE [LARGE SCALE GENOMIC DNA]</scope>
    <source>
        <strain evidence="2 3">FWC-SCC4</strain>
    </source>
</reference>